<dbReference type="Gene3D" id="1.20.1050.130">
    <property type="match status" value="1"/>
</dbReference>
<dbReference type="Gene3D" id="3.30.930.10">
    <property type="entry name" value="Bira Bifunctional Protein, Domain 2"/>
    <property type="match status" value="1"/>
</dbReference>
<dbReference type="HAMAP" id="MF_01571">
    <property type="entry name" value="Pro_tRNA_synth_type3"/>
    <property type="match status" value="1"/>
</dbReference>
<evidence type="ECO:0000256" key="2">
    <source>
        <dbReference type="ARBA" id="ARBA00022741"/>
    </source>
</evidence>
<dbReference type="InterPro" id="IPR004499">
    <property type="entry name" value="Pro-tRNA-ligase_IIa_arc-type"/>
</dbReference>
<dbReference type="GO" id="GO:0003723">
    <property type="term" value="F:RNA binding"/>
    <property type="evidence" value="ECO:0007669"/>
    <property type="project" value="UniProtKB-KW"/>
</dbReference>
<dbReference type="GO" id="GO:0005737">
    <property type="term" value="C:cytoplasm"/>
    <property type="evidence" value="ECO:0007669"/>
    <property type="project" value="InterPro"/>
</dbReference>
<dbReference type="Pfam" id="PF00749">
    <property type="entry name" value="tRNA-synt_1c"/>
    <property type="match status" value="1"/>
</dbReference>
<evidence type="ECO:0000256" key="1">
    <source>
        <dbReference type="ARBA" id="ARBA00022598"/>
    </source>
</evidence>
<evidence type="ECO:0000313" key="11">
    <source>
        <dbReference type="Proteomes" id="UP001174909"/>
    </source>
</evidence>
<dbReference type="CDD" id="cd00862">
    <property type="entry name" value="ProRS_anticodon_zinc"/>
    <property type="match status" value="1"/>
</dbReference>
<dbReference type="EMBL" id="CASHTH010003728">
    <property type="protein sequence ID" value="CAI8048413.1"/>
    <property type="molecule type" value="Genomic_DNA"/>
</dbReference>
<dbReference type="CDD" id="cd10289">
    <property type="entry name" value="GST_C_AaRS_like"/>
    <property type="match status" value="1"/>
</dbReference>
<dbReference type="FunFam" id="3.30.110.30:FF:000001">
    <property type="entry name" value="Bifunctional glutamate/proline--tRNA ligase"/>
    <property type="match status" value="1"/>
</dbReference>
<gene>
    <name evidence="10" type="ORF">GBAR_LOCUS26712</name>
</gene>
<feature type="region of interest" description="Disordered" evidence="7">
    <location>
        <begin position="789"/>
        <end position="847"/>
    </location>
</feature>
<dbReference type="PROSITE" id="PS00178">
    <property type="entry name" value="AA_TRNA_LIGASE_I"/>
    <property type="match status" value="1"/>
</dbReference>
<dbReference type="FunFam" id="3.40.50.620:FF:000070">
    <property type="entry name" value="Bifunctional glutamate/proline--tRNA ligase"/>
    <property type="match status" value="1"/>
</dbReference>
<keyword evidence="3" id="KW-0067">ATP-binding</keyword>
<proteinExistence type="inferred from homology"/>
<accession>A0AA35X7L8</accession>
<feature type="domain" description="Aminoacyl-transfer RNA synthetases class-II family profile" evidence="8">
    <location>
        <begin position="890"/>
        <end position="1132"/>
    </location>
</feature>
<dbReference type="FunFam" id="3.90.800.10:FF:000001">
    <property type="entry name" value="Glutamine--tRNA ligase"/>
    <property type="match status" value="1"/>
</dbReference>
<dbReference type="NCBIfam" id="TIGR00463">
    <property type="entry name" value="gltX_arch"/>
    <property type="match status" value="1"/>
</dbReference>
<evidence type="ECO:0000313" key="10">
    <source>
        <dbReference type="EMBL" id="CAI8048413.1"/>
    </source>
</evidence>
<dbReference type="HAMAP" id="MF_02076">
    <property type="entry name" value="Glu_tRNA_synth_type2"/>
    <property type="match status" value="1"/>
</dbReference>
<dbReference type="InterPro" id="IPR016061">
    <property type="entry name" value="Pro-tRNA_ligase_II_C"/>
</dbReference>
<dbReference type="SUPFAM" id="SSF52374">
    <property type="entry name" value="Nucleotidylyl transferase"/>
    <property type="match status" value="1"/>
</dbReference>
<feature type="compositionally biased region" description="Basic and acidic residues" evidence="7">
    <location>
        <begin position="834"/>
        <end position="844"/>
    </location>
</feature>
<dbReference type="SUPFAM" id="SSF47060">
    <property type="entry name" value="S15/NS1 RNA-binding domain"/>
    <property type="match status" value="1"/>
</dbReference>
<evidence type="ECO:0000256" key="4">
    <source>
        <dbReference type="ARBA" id="ARBA00022884"/>
    </source>
</evidence>
<dbReference type="Pfam" id="PF03950">
    <property type="entry name" value="tRNA-synt_1c_C"/>
    <property type="match status" value="1"/>
</dbReference>
<dbReference type="PRINTS" id="PR00987">
    <property type="entry name" value="TRNASYNTHGLU"/>
</dbReference>
<dbReference type="GO" id="GO:0017101">
    <property type="term" value="C:aminoacyl-tRNA synthetase multienzyme complex"/>
    <property type="evidence" value="ECO:0007669"/>
    <property type="project" value="UniProtKB-ARBA"/>
</dbReference>
<dbReference type="SMART" id="SM00991">
    <property type="entry name" value="WHEP-TRS"/>
    <property type="match status" value="1"/>
</dbReference>
<dbReference type="PROSITE" id="PS51185">
    <property type="entry name" value="WHEP_TRS_2"/>
    <property type="match status" value="1"/>
</dbReference>
<dbReference type="Gene3D" id="3.40.50.620">
    <property type="entry name" value="HUPs"/>
    <property type="match status" value="1"/>
</dbReference>
<dbReference type="Pfam" id="PF20974">
    <property type="entry name" value="tRNA-synt_1c_C2"/>
    <property type="match status" value="1"/>
</dbReference>
<keyword evidence="2" id="KW-0547">Nucleotide-binding</keyword>
<dbReference type="InterPro" id="IPR000738">
    <property type="entry name" value="WHEP-TRS_dom"/>
</dbReference>
<dbReference type="PANTHER" id="PTHR43382:SF2">
    <property type="entry name" value="BIFUNCTIONAL GLUTAMATE_PROLINE--TRNA LIGASE"/>
    <property type="match status" value="1"/>
</dbReference>
<dbReference type="Gene3D" id="1.10.287.10">
    <property type="entry name" value="S15/NS1, RNA-binding"/>
    <property type="match status" value="1"/>
</dbReference>
<dbReference type="InterPro" id="IPR006195">
    <property type="entry name" value="aa-tRNA-synth_II"/>
</dbReference>
<dbReference type="SMART" id="SM00946">
    <property type="entry name" value="ProRS-C_1"/>
    <property type="match status" value="1"/>
</dbReference>
<keyword evidence="6" id="KW-0030">Aminoacyl-tRNA synthetase</keyword>
<dbReference type="GO" id="GO:0006433">
    <property type="term" value="P:prolyl-tRNA aminoacylation"/>
    <property type="evidence" value="ECO:0007669"/>
    <property type="project" value="InterPro"/>
</dbReference>
<keyword evidence="4" id="KW-0694">RNA-binding</keyword>
<dbReference type="GO" id="GO:0006424">
    <property type="term" value="P:glutamyl-tRNA aminoacylation"/>
    <property type="evidence" value="ECO:0007669"/>
    <property type="project" value="InterPro"/>
</dbReference>
<dbReference type="InterPro" id="IPR045864">
    <property type="entry name" value="aa-tRNA-synth_II/BPL/LPL"/>
</dbReference>
<dbReference type="InterPro" id="IPR020059">
    <property type="entry name" value="Glu/Gln-tRNA-synth_Ib_codon-bd"/>
</dbReference>
<dbReference type="GO" id="GO:0005524">
    <property type="term" value="F:ATP binding"/>
    <property type="evidence" value="ECO:0007669"/>
    <property type="project" value="UniProtKB-KW"/>
</dbReference>
<name>A0AA35X7L8_GEOBA</name>
<dbReference type="GO" id="GO:0004818">
    <property type="term" value="F:glutamate-tRNA ligase activity"/>
    <property type="evidence" value="ECO:0007669"/>
    <property type="project" value="InterPro"/>
</dbReference>
<dbReference type="InterPro" id="IPR014729">
    <property type="entry name" value="Rossmann-like_a/b/a_fold"/>
</dbReference>
<dbReference type="InterPro" id="IPR036621">
    <property type="entry name" value="Anticodon-bd_dom_sf"/>
</dbReference>
<dbReference type="InterPro" id="IPR020058">
    <property type="entry name" value="Glu/Gln-tRNA-synth_Ib_cat-dom"/>
</dbReference>
<feature type="domain" description="WHEP-TRS" evidence="9">
    <location>
        <begin position="737"/>
        <end position="793"/>
    </location>
</feature>
<dbReference type="Proteomes" id="UP001174909">
    <property type="component" value="Unassembled WGS sequence"/>
</dbReference>
<dbReference type="SUPFAM" id="SSF64586">
    <property type="entry name" value="C-terminal domain of ProRS"/>
    <property type="match status" value="1"/>
</dbReference>
<dbReference type="InterPro" id="IPR002314">
    <property type="entry name" value="aa-tRNA-synt_IIb"/>
</dbReference>
<dbReference type="SUPFAM" id="SSF55681">
    <property type="entry name" value="Class II aaRS and biotin synthetases"/>
    <property type="match status" value="1"/>
</dbReference>
<dbReference type="InterPro" id="IPR004526">
    <property type="entry name" value="Glu-tRNA-synth_arc/euk"/>
</dbReference>
<dbReference type="InterPro" id="IPR049437">
    <property type="entry name" value="tRNA-synt_1c_C2"/>
</dbReference>
<dbReference type="NCBIfam" id="TIGR00408">
    <property type="entry name" value="proS_fam_I"/>
    <property type="match status" value="1"/>
</dbReference>
<sequence>MVVKVCIQQNSAVSFVPHVVAELLKDALQIELSYSQATNITLGSTCVSGAHAVARTLVRMAPPSPSPSLYGNNDLEKAEVDHWLEYSVARLTQQAATSATLAELDAVLVSRVFLVGYHFSLADIAVYSSLRVVSQSLSLSPYLNLSRWYDYCGTWQAVKTSSRLLPLEEKTKQRDVGQFAEMPMAEMGKVVVRFPPEASGYLHIGHAKACLVNQHYQLAYRGKLIMRFDDTNPEKEKEHFEKIILEDVEMLQVKPDIFSYTSDHFDTLLDLMERLLRDGKAFVDSTPPDLMKANREARIKSPCRDQSVEENLSLWEEMKKGSEVGLKCCVRGRMDYLSDNGALRDPTLYRCKLEPHPRTGTKYKVYPTYDFAISIVDSIEGVTHAMRTTEYQDRDELYSWVLKAMGMRVPYLYEYSRLNLQNTVLSKRKLRWIVDQGIVTGWDDPRFPTVRGILRRGMTVEGLKNFIMAQGSSRAIVMMEWDKIWACNRKVIDPVAPRYTALLKSEVVTMVIAGTKEEMKLHPRHPKNPEVGQKEVWYSQKIFVEGADAETLQEGETVTLLNWGNVLVSKVTRREGKVVLLEGELALENTEFKNTQKLTWLADCGPAQTTPTICYHFDHIITKGVLKPEDNFEDYINYNSKVEYEMMGDPCLHGVQKGDIIQLQRRGFFICDEPFHPRSVHSGLESPCVLFHIPDGHTKPMPTSGSKKKKADGPLLPEQPIKKLKSSADHTLFNDEAVEQVKEKIEVQGEKVRSLKASGASKEVIDAKVASLLSLKAQYKSLTGKDLVASAGRRGGKPDKEKKEKEKREKEREKKDKEKKKEKKRQAETVAAAAKKEAEGEAGRKKQTRLGMECKKEENLSEWYTQVITKAEMVEYYDVSGCYILRPWSFAIWEKIQAFFDKGIKASGVENVYFPMFVSRAALEKEKDHIADFAPEVAWVTRSGSSELAEPIAVRPTSETVMYPAIAKWVQSHRDLPIRMNQWCNVVRWEFKHPQPFLRTREFLWQEGHSTFANKPDAEAEVMEILQLYRAVYEELLAIPVIPGRKTEKEKFAGGDYTTTIEAFISASGRGIQAATSHHLGQNFSKMFNIVFEHPDKEGEHEFAYQNSWGLTTRTIGVMTMVHGDNSGLILPPRVATVQVIVVPCGITASTSDQERSDLISYCQDAIDCLKEAGYHCRGDFRDNYSPGWKFNHWELKGVPLRMEVGPREKERGEYVLVSRVDRNHREMVAVGDVKVKVQAMLDGIHEELFRRAKADLDSGVVVVETWDEVCRALDNKKLLVTPFCGETPCEELFKKESARGEDVEPGAPAMGAKALCIPFDPPRPLTPGTLCVRPDCGGVAKFYTLFGRSY</sequence>
<dbReference type="Gene3D" id="3.90.800.10">
    <property type="entry name" value="Glutamyl-tRNA Synthetase, Domain 3"/>
    <property type="match status" value="1"/>
</dbReference>
<keyword evidence="11" id="KW-1185">Reference proteome</keyword>
<dbReference type="InterPro" id="IPR020061">
    <property type="entry name" value="Glu_tRNA_lig_a-bdl"/>
</dbReference>
<keyword evidence="5" id="KW-0648">Protein biosynthesis</keyword>
<dbReference type="InterPro" id="IPR004154">
    <property type="entry name" value="Anticodon-bd"/>
</dbReference>
<dbReference type="Pfam" id="PF09180">
    <property type="entry name" value="ProRS-C_1"/>
    <property type="match status" value="1"/>
</dbReference>
<dbReference type="Gene3D" id="1.10.1160.10">
    <property type="entry name" value="Glutamyl-trna Synthetase, Domain 2"/>
    <property type="match status" value="1"/>
</dbReference>
<dbReference type="Pfam" id="PF03129">
    <property type="entry name" value="HGTP_anticodon"/>
    <property type="match status" value="1"/>
</dbReference>
<organism evidence="10 11">
    <name type="scientific">Geodia barretti</name>
    <name type="common">Barrett's horny sponge</name>
    <dbReference type="NCBI Taxonomy" id="519541"/>
    <lineage>
        <taxon>Eukaryota</taxon>
        <taxon>Metazoa</taxon>
        <taxon>Porifera</taxon>
        <taxon>Demospongiae</taxon>
        <taxon>Heteroscleromorpha</taxon>
        <taxon>Tetractinellida</taxon>
        <taxon>Astrophorina</taxon>
        <taxon>Geodiidae</taxon>
        <taxon>Geodia</taxon>
    </lineage>
</organism>
<dbReference type="Pfam" id="PF00458">
    <property type="entry name" value="WHEP-TRS"/>
    <property type="match status" value="1"/>
</dbReference>
<dbReference type="InterPro" id="IPR017449">
    <property type="entry name" value="Pro-tRNA_synth_II"/>
</dbReference>
<evidence type="ECO:0000256" key="6">
    <source>
        <dbReference type="ARBA" id="ARBA00023146"/>
    </source>
</evidence>
<dbReference type="PROSITE" id="PS50862">
    <property type="entry name" value="AA_TRNA_LIGASE_II"/>
    <property type="match status" value="1"/>
</dbReference>
<dbReference type="SUPFAM" id="SSF52954">
    <property type="entry name" value="Class II aaRS ABD-related"/>
    <property type="match status" value="1"/>
</dbReference>
<protein>
    <submittedName>
        <fullName evidence="10">Bifunctional glutamate/proline--tRNA ligase</fullName>
    </submittedName>
</protein>
<dbReference type="FunFam" id="3.30.930.10:FF:000007">
    <property type="entry name" value="Bifunctional glutamate/proline--tRNA ligase"/>
    <property type="match status" value="1"/>
</dbReference>
<dbReference type="Gene3D" id="2.40.240.10">
    <property type="entry name" value="Ribosomal Protein L25, Chain P"/>
    <property type="match status" value="1"/>
</dbReference>
<dbReference type="InterPro" id="IPR020056">
    <property type="entry name" value="Rbsml_bL25/Gln-tRNA_synth_N"/>
</dbReference>
<dbReference type="PANTHER" id="PTHR43382">
    <property type="entry name" value="PROLYL-TRNA SYNTHETASE"/>
    <property type="match status" value="1"/>
</dbReference>
<dbReference type="PROSITE" id="PS00762">
    <property type="entry name" value="WHEP_TRS_1"/>
    <property type="match status" value="1"/>
</dbReference>
<reference evidence="10" key="1">
    <citation type="submission" date="2023-03" db="EMBL/GenBank/DDBJ databases">
        <authorList>
            <person name="Steffen K."/>
            <person name="Cardenas P."/>
        </authorList>
    </citation>
    <scope>NUCLEOTIDE SEQUENCE</scope>
</reference>
<dbReference type="InterPro" id="IPR033721">
    <property type="entry name" value="ProRS_core_arch_euk"/>
</dbReference>
<dbReference type="Pfam" id="PF00587">
    <property type="entry name" value="tRNA-synt_2b"/>
    <property type="match status" value="1"/>
</dbReference>
<dbReference type="SUPFAM" id="SSF47616">
    <property type="entry name" value="GST C-terminal domain-like"/>
    <property type="match status" value="1"/>
</dbReference>
<dbReference type="InterPro" id="IPR036282">
    <property type="entry name" value="Glutathione-S-Trfase_C_sf"/>
</dbReference>
<dbReference type="CDD" id="cd00936">
    <property type="entry name" value="WEPRS_RNA"/>
    <property type="match status" value="1"/>
</dbReference>
<dbReference type="FunFam" id="3.40.50.800:FF:000005">
    <property type="entry name" value="bifunctional glutamate/proline--tRNA ligase"/>
    <property type="match status" value="1"/>
</dbReference>
<dbReference type="InterPro" id="IPR000924">
    <property type="entry name" value="Glu/Gln-tRNA-synth"/>
</dbReference>
<dbReference type="InterPro" id="IPR011035">
    <property type="entry name" value="Ribosomal_bL25/Gln-tRNA_synth"/>
</dbReference>
<keyword evidence="1 10" id="KW-0436">Ligase</keyword>
<dbReference type="InterPro" id="IPR009068">
    <property type="entry name" value="uS15_NS1_RNA-bd_sf"/>
</dbReference>
<evidence type="ECO:0000259" key="9">
    <source>
        <dbReference type="PROSITE" id="PS51185"/>
    </source>
</evidence>
<dbReference type="GO" id="GO:0004827">
    <property type="term" value="F:proline-tRNA ligase activity"/>
    <property type="evidence" value="ECO:0007669"/>
    <property type="project" value="InterPro"/>
</dbReference>
<dbReference type="Gene3D" id="3.40.50.800">
    <property type="entry name" value="Anticodon-binding domain"/>
    <property type="match status" value="1"/>
</dbReference>
<comment type="caution">
    <text evidence="10">The sequence shown here is derived from an EMBL/GenBank/DDBJ whole genome shotgun (WGS) entry which is preliminary data.</text>
</comment>
<dbReference type="CDD" id="cd00778">
    <property type="entry name" value="ProRS_core_arch_euk"/>
    <property type="match status" value="1"/>
</dbReference>
<evidence type="ECO:0000256" key="5">
    <source>
        <dbReference type="ARBA" id="ARBA00022917"/>
    </source>
</evidence>
<feature type="compositionally biased region" description="Basic and acidic residues" evidence="7">
    <location>
        <begin position="796"/>
        <end position="816"/>
    </location>
</feature>
<evidence type="ECO:0000259" key="8">
    <source>
        <dbReference type="PROSITE" id="PS50862"/>
    </source>
</evidence>
<dbReference type="InterPro" id="IPR001412">
    <property type="entry name" value="aa-tRNA-synth_I_CS"/>
</dbReference>
<dbReference type="SUPFAM" id="SSF50715">
    <property type="entry name" value="Ribosomal protein L25-like"/>
    <property type="match status" value="1"/>
</dbReference>
<evidence type="ECO:0000256" key="7">
    <source>
        <dbReference type="SAM" id="MobiDB-lite"/>
    </source>
</evidence>
<dbReference type="Gene3D" id="3.30.110.30">
    <property type="entry name" value="C-terminal domain of ProRS"/>
    <property type="match status" value="1"/>
</dbReference>
<evidence type="ECO:0000256" key="3">
    <source>
        <dbReference type="ARBA" id="ARBA00022840"/>
    </source>
</evidence>
<dbReference type="FunFam" id="1.10.1160.10:FF:000001">
    <property type="entry name" value="Glutamine--tRNA ligase"/>
    <property type="match status" value="1"/>
</dbReference>